<reference evidence="2" key="1">
    <citation type="submission" date="2018-02" db="EMBL/GenBank/DDBJ databases">
        <title>Rhizophora mucronata_Transcriptome.</title>
        <authorList>
            <person name="Meera S.P."/>
            <person name="Sreeshan A."/>
            <person name="Augustine A."/>
        </authorList>
    </citation>
    <scope>NUCLEOTIDE SEQUENCE</scope>
    <source>
        <tissue evidence="2">Leaf</tissue>
    </source>
</reference>
<keyword evidence="1" id="KW-0472">Membrane</keyword>
<dbReference type="AlphaFoldDB" id="A0A2P2KAE4"/>
<proteinExistence type="predicted"/>
<evidence type="ECO:0000313" key="2">
    <source>
        <dbReference type="EMBL" id="MBX02657.1"/>
    </source>
</evidence>
<dbReference type="EMBL" id="GGEC01022173">
    <property type="protein sequence ID" value="MBX02657.1"/>
    <property type="molecule type" value="Transcribed_RNA"/>
</dbReference>
<keyword evidence="1" id="KW-0812">Transmembrane</keyword>
<sequence length="137" mass="15634">MRESSLYYIYIYRQVRRCCIDHLRLIHPSIYFSPLFLNILPGFKSFTPLSIDLSLLGTILCVWPPRNRRVLRGSPAWGSELSSGRSGLLAPLALPLLLLSVSGLFFVCFLDMFTIDFRLNDELVRSAGVFRCLYVLG</sequence>
<evidence type="ECO:0000256" key="1">
    <source>
        <dbReference type="SAM" id="Phobius"/>
    </source>
</evidence>
<protein>
    <submittedName>
        <fullName evidence="2">Uncharacterized protein</fullName>
    </submittedName>
</protein>
<accession>A0A2P2KAE4</accession>
<organism evidence="2">
    <name type="scientific">Rhizophora mucronata</name>
    <name type="common">Asiatic mangrove</name>
    <dbReference type="NCBI Taxonomy" id="61149"/>
    <lineage>
        <taxon>Eukaryota</taxon>
        <taxon>Viridiplantae</taxon>
        <taxon>Streptophyta</taxon>
        <taxon>Embryophyta</taxon>
        <taxon>Tracheophyta</taxon>
        <taxon>Spermatophyta</taxon>
        <taxon>Magnoliopsida</taxon>
        <taxon>eudicotyledons</taxon>
        <taxon>Gunneridae</taxon>
        <taxon>Pentapetalae</taxon>
        <taxon>rosids</taxon>
        <taxon>fabids</taxon>
        <taxon>Malpighiales</taxon>
        <taxon>Rhizophoraceae</taxon>
        <taxon>Rhizophora</taxon>
    </lineage>
</organism>
<name>A0A2P2KAE4_RHIMU</name>
<keyword evidence="1" id="KW-1133">Transmembrane helix</keyword>
<feature type="transmembrane region" description="Helical" evidence="1">
    <location>
        <begin position="88"/>
        <end position="110"/>
    </location>
</feature>